<dbReference type="EMBL" id="GGEC01067023">
    <property type="protein sequence ID" value="MBX47507.1"/>
    <property type="molecule type" value="Transcribed_RNA"/>
</dbReference>
<name>A0A2P2NYC8_RHIMU</name>
<protein>
    <submittedName>
        <fullName evidence="1">Uncharacterized protein</fullName>
    </submittedName>
</protein>
<proteinExistence type="predicted"/>
<organism evidence="1">
    <name type="scientific">Rhizophora mucronata</name>
    <name type="common">Asiatic mangrove</name>
    <dbReference type="NCBI Taxonomy" id="61149"/>
    <lineage>
        <taxon>Eukaryota</taxon>
        <taxon>Viridiplantae</taxon>
        <taxon>Streptophyta</taxon>
        <taxon>Embryophyta</taxon>
        <taxon>Tracheophyta</taxon>
        <taxon>Spermatophyta</taxon>
        <taxon>Magnoliopsida</taxon>
        <taxon>eudicotyledons</taxon>
        <taxon>Gunneridae</taxon>
        <taxon>Pentapetalae</taxon>
        <taxon>rosids</taxon>
        <taxon>fabids</taxon>
        <taxon>Malpighiales</taxon>
        <taxon>Rhizophoraceae</taxon>
        <taxon>Rhizophora</taxon>
    </lineage>
</organism>
<sequence>MTHFFSELSSVPISCIKAHLLVLVSQILHKIVAIASVLDILQVVDLILDRAFAKFSYK</sequence>
<reference evidence="1" key="1">
    <citation type="submission" date="2018-02" db="EMBL/GenBank/DDBJ databases">
        <title>Rhizophora mucronata_Transcriptome.</title>
        <authorList>
            <person name="Meera S.P."/>
            <person name="Sreeshan A."/>
            <person name="Augustine A."/>
        </authorList>
    </citation>
    <scope>NUCLEOTIDE SEQUENCE</scope>
    <source>
        <tissue evidence="1">Leaf</tissue>
    </source>
</reference>
<evidence type="ECO:0000313" key="1">
    <source>
        <dbReference type="EMBL" id="MBX47507.1"/>
    </source>
</evidence>
<dbReference type="AlphaFoldDB" id="A0A2P2NYC8"/>
<accession>A0A2P2NYC8</accession>